<gene>
    <name evidence="3" type="ORF">SLS60_007070</name>
</gene>
<keyword evidence="4" id="KW-1185">Reference proteome</keyword>
<keyword evidence="1" id="KW-0175">Coiled coil</keyword>
<reference evidence="3 4" key="1">
    <citation type="submission" date="2024-02" db="EMBL/GenBank/DDBJ databases">
        <title>De novo assembly and annotation of 12 fungi associated with fruit tree decline syndrome in Ontario, Canada.</title>
        <authorList>
            <person name="Sulman M."/>
            <person name="Ellouze W."/>
            <person name="Ilyukhin E."/>
        </authorList>
    </citation>
    <scope>NUCLEOTIDE SEQUENCE [LARGE SCALE GENOMIC DNA]</scope>
    <source>
        <strain evidence="3 4">M42-189</strain>
    </source>
</reference>
<protein>
    <submittedName>
        <fullName evidence="3">Uncharacterized protein</fullName>
    </submittedName>
</protein>
<comment type="caution">
    <text evidence="3">The sequence shown here is derived from an EMBL/GenBank/DDBJ whole genome shotgun (WGS) entry which is preliminary data.</text>
</comment>
<dbReference type="Gene3D" id="2.40.70.10">
    <property type="entry name" value="Acid Proteases"/>
    <property type="match status" value="1"/>
</dbReference>
<evidence type="ECO:0000256" key="1">
    <source>
        <dbReference type="SAM" id="Coils"/>
    </source>
</evidence>
<evidence type="ECO:0000256" key="2">
    <source>
        <dbReference type="SAM" id="MobiDB-lite"/>
    </source>
</evidence>
<name>A0ABR3R8L3_9PLEO</name>
<dbReference type="EMBL" id="JAKJXO020000009">
    <property type="protein sequence ID" value="KAL1600682.1"/>
    <property type="molecule type" value="Genomic_DNA"/>
</dbReference>
<dbReference type="Proteomes" id="UP001521785">
    <property type="component" value="Unassembled WGS sequence"/>
</dbReference>
<sequence>MSQTPAPNPDQKEQHLSVDFDKLAIPRGRASSVSAQTIIAENPEFEARKAAIKRRQTHVAVVKVTWWQCFKAALFGPKSLSRKLAATVELAEVEDTHAEFFDDRVNCYILTVSAYKHNSREYIPARCVLDTGCSQGNIISTKFARRLGFTENDYQPLDHREDNGGMVATGEIHKVLGFVRVSWFSETSPKVFNTMRFLVSETAHVDLVVGTRSIIKEKIINPPNLMADKEIHDLTKKSGEPPTTPEFSSRPLTHTDPPRESLVNKVAELETDVIDAEEASADAKEGTKERLSAEKKLKKVNNALKVARWKLALYDVDLDLKKKNTERTQGALIERKKGLETQLAGASKKGK</sequence>
<evidence type="ECO:0000313" key="3">
    <source>
        <dbReference type="EMBL" id="KAL1600682.1"/>
    </source>
</evidence>
<accession>A0ABR3R8L3</accession>
<evidence type="ECO:0000313" key="4">
    <source>
        <dbReference type="Proteomes" id="UP001521785"/>
    </source>
</evidence>
<feature type="region of interest" description="Disordered" evidence="2">
    <location>
        <begin position="235"/>
        <end position="259"/>
    </location>
</feature>
<proteinExistence type="predicted"/>
<feature type="coiled-coil region" evidence="1">
    <location>
        <begin position="259"/>
        <end position="294"/>
    </location>
</feature>
<organism evidence="3 4">
    <name type="scientific">Paraconiothyrium brasiliense</name>
    <dbReference type="NCBI Taxonomy" id="300254"/>
    <lineage>
        <taxon>Eukaryota</taxon>
        <taxon>Fungi</taxon>
        <taxon>Dikarya</taxon>
        <taxon>Ascomycota</taxon>
        <taxon>Pezizomycotina</taxon>
        <taxon>Dothideomycetes</taxon>
        <taxon>Pleosporomycetidae</taxon>
        <taxon>Pleosporales</taxon>
        <taxon>Massarineae</taxon>
        <taxon>Didymosphaeriaceae</taxon>
        <taxon>Paraconiothyrium</taxon>
    </lineage>
</organism>
<dbReference type="InterPro" id="IPR021109">
    <property type="entry name" value="Peptidase_aspartic_dom_sf"/>
</dbReference>